<proteinExistence type="predicted"/>
<organism evidence="1">
    <name type="scientific">Ixodes ricinus</name>
    <name type="common">Common tick</name>
    <name type="synonym">Acarus ricinus</name>
    <dbReference type="NCBI Taxonomy" id="34613"/>
    <lineage>
        <taxon>Eukaryota</taxon>
        <taxon>Metazoa</taxon>
        <taxon>Ecdysozoa</taxon>
        <taxon>Arthropoda</taxon>
        <taxon>Chelicerata</taxon>
        <taxon>Arachnida</taxon>
        <taxon>Acari</taxon>
        <taxon>Parasitiformes</taxon>
        <taxon>Ixodida</taxon>
        <taxon>Ixodoidea</taxon>
        <taxon>Ixodidae</taxon>
        <taxon>Ixodinae</taxon>
        <taxon>Ixodes</taxon>
    </lineage>
</organism>
<reference evidence="1" key="1">
    <citation type="submission" date="2019-12" db="EMBL/GenBank/DDBJ databases">
        <title>An insight into the sialome of adult female Ixodes ricinus ticks feeding for 6 days.</title>
        <authorList>
            <person name="Perner J."/>
            <person name="Ribeiro J.M.C."/>
        </authorList>
    </citation>
    <scope>NUCLEOTIDE SEQUENCE</scope>
    <source>
        <strain evidence="1">Semi-engorged</strain>
        <tissue evidence="1">Salivary glands</tissue>
    </source>
</reference>
<accession>A0A6B0V305</accession>
<protein>
    <submittedName>
        <fullName evidence="1">Putative secreted protein</fullName>
    </submittedName>
</protein>
<name>A0A6B0V305_IXORI</name>
<sequence length="205" mass="22464">MFLGKIDRTVALVHGVLLIVWEIALVQGIHSGEFEALCKHIHGCVLLLCAHAHRVSTDFVDDSSALRDTFRTEKDHVHFLHDVTHSSIYDQGSADAAILQGFVQLTAAVVGRGLRDVHVEVLIALRRFEKSVPNDSGERMGEDRAMIQQEGRHEPCDLGTGVVHLLEEQLAPGGHVLLALGDANVQRREGDKTQKQLAGGPHARD</sequence>
<dbReference type="EMBL" id="GIFC01014028">
    <property type="protein sequence ID" value="MXU96111.1"/>
    <property type="molecule type" value="Transcribed_RNA"/>
</dbReference>
<dbReference type="AlphaFoldDB" id="A0A6B0V305"/>
<evidence type="ECO:0000313" key="1">
    <source>
        <dbReference type="EMBL" id="MXU96111.1"/>
    </source>
</evidence>